<reference evidence="6 7" key="1">
    <citation type="submission" date="2016-12" db="EMBL/GenBank/DDBJ databases">
        <title>Isolation and genomic insights into novel planktonic Zetaproteobacteria from stratified waters of the Chesapeake Bay.</title>
        <authorList>
            <person name="McAllister S.M."/>
            <person name="Kato S."/>
            <person name="Chan C.S."/>
            <person name="Chiu B.K."/>
            <person name="Field E.K."/>
        </authorList>
    </citation>
    <scope>NUCLEOTIDE SEQUENCE [LARGE SCALE GENOMIC DNA]</scope>
    <source>
        <strain evidence="6 7">CP-8</strain>
    </source>
</reference>
<dbReference type="RefSeq" id="WP_100265831.1">
    <property type="nucleotide sequence ID" value="NZ_CP018800.1"/>
</dbReference>
<dbReference type="InterPro" id="IPR003785">
    <property type="entry name" value="Creatininase/forma_Hydrolase"/>
</dbReference>
<dbReference type="OrthoDB" id="9801445at2"/>
<dbReference type="AlphaFoldDB" id="A0A2K8L596"/>
<dbReference type="EC" id="3.5.2.10" evidence="6"/>
<dbReference type="GO" id="GO:0009231">
    <property type="term" value="P:riboflavin biosynthetic process"/>
    <property type="evidence" value="ECO:0007669"/>
    <property type="project" value="TreeGrafter"/>
</dbReference>
<evidence type="ECO:0000256" key="5">
    <source>
        <dbReference type="ARBA" id="ARBA00024029"/>
    </source>
</evidence>
<gene>
    <name evidence="6" type="ORF">Ga0123462_1622</name>
</gene>
<dbReference type="GO" id="GO:0046872">
    <property type="term" value="F:metal ion binding"/>
    <property type="evidence" value="ECO:0007669"/>
    <property type="project" value="UniProtKB-KW"/>
</dbReference>
<keyword evidence="7" id="KW-1185">Reference proteome</keyword>
<evidence type="ECO:0000256" key="3">
    <source>
        <dbReference type="ARBA" id="ARBA00022801"/>
    </source>
</evidence>
<comment type="similarity">
    <text evidence="5">Belongs to the creatininase superfamily.</text>
</comment>
<dbReference type="GO" id="GO:0016811">
    <property type="term" value="F:hydrolase activity, acting on carbon-nitrogen (but not peptide) bonds, in linear amides"/>
    <property type="evidence" value="ECO:0007669"/>
    <property type="project" value="TreeGrafter"/>
</dbReference>
<dbReference type="PANTHER" id="PTHR35005:SF1">
    <property type="entry name" value="2-AMINO-5-FORMYLAMINO-6-RIBOSYLAMINOPYRIMIDIN-4(3H)-ONE 5'-MONOPHOSPHATE DEFORMYLASE"/>
    <property type="match status" value="1"/>
</dbReference>
<evidence type="ECO:0000313" key="6">
    <source>
        <dbReference type="EMBL" id="ATX82480.1"/>
    </source>
</evidence>
<evidence type="ECO:0000256" key="4">
    <source>
        <dbReference type="ARBA" id="ARBA00022833"/>
    </source>
</evidence>
<organism evidence="6 7">
    <name type="scientific">Mariprofundus ferrinatatus</name>
    <dbReference type="NCBI Taxonomy" id="1921087"/>
    <lineage>
        <taxon>Bacteria</taxon>
        <taxon>Pseudomonadati</taxon>
        <taxon>Pseudomonadota</taxon>
        <taxon>Candidatius Mariprofundia</taxon>
        <taxon>Mariprofundales</taxon>
        <taxon>Mariprofundaceae</taxon>
        <taxon>Mariprofundus</taxon>
    </lineage>
</organism>
<sequence>MLLALSTWQEIEAYLERSTAIIIPIGSTEQHGPNGLIGTDSICPTHIAAGMAEKEDMLVAPTISYGMSQHHMAFAGSATLSPSTLMAVVIDIVGSFRQHGFTHFYFLNGHGGNIAPVTSAFSEIYAGHGNDKTSPRCRLANWWRDSAIAALAKELYGNAEGYHATVSEVALSYHAHPEAVKHAEMEPAVAPTDEFYDAADFRRKFPDGRIGSSPQLATVADGERFYQLAVETLTKDFHAFVANS</sequence>
<keyword evidence="3 6" id="KW-0378">Hydrolase</keyword>
<accession>A0A2K8L596</accession>
<proteinExistence type="inferred from homology"/>
<dbReference type="SUPFAM" id="SSF102215">
    <property type="entry name" value="Creatininase"/>
    <property type="match status" value="1"/>
</dbReference>
<dbReference type="EMBL" id="CP018800">
    <property type="protein sequence ID" value="ATX82480.1"/>
    <property type="molecule type" value="Genomic_DNA"/>
</dbReference>
<dbReference type="Proteomes" id="UP000231637">
    <property type="component" value="Chromosome"/>
</dbReference>
<evidence type="ECO:0000256" key="2">
    <source>
        <dbReference type="ARBA" id="ARBA00022723"/>
    </source>
</evidence>
<keyword evidence="4" id="KW-0862">Zinc</keyword>
<dbReference type="PANTHER" id="PTHR35005">
    <property type="entry name" value="3-DEHYDRO-SCYLLO-INOSOSE HYDROLASE"/>
    <property type="match status" value="1"/>
</dbReference>
<comment type="cofactor">
    <cofactor evidence="1">
        <name>Zn(2+)</name>
        <dbReference type="ChEBI" id="CHEBI:29105"/>
    </cofactor>
</comment>
<dbReference type="InterPro" id="IPR024087">
    <property type="entry name" value="Creatininase-like_sf"/>
</dbReference>
<evidence type="ECO:0000256" key="1">
    <source>
        <dbReference type="ARBA" id="ARBA00001947"/>
    </source>
</evidence>
<dbReference type="KEGG" id="mfn:Ga0123462_1622"/>
<protein>
    <submittedName>
        <fullName evidence="6">Creatinine amidohydrolase</fullName>
        <ecNumber evidence="6">3.5.2.10</ecNumber>
    </submittedName>
</protein>
<evidence type="ECO:0000313" key="7">
    <source>
        <dbReference type="Proteomes" id="UP000231637"/>
    </source>
</evidence>
<dbReference type="Gene3D" id="3.40.50.10310">
    <property type="entry name" value="Creatininase"/>
    <property type="match status" value="1"/>
</dbReference>
<dbReference type="GO" id="GO:0047789">
    <property type="term" value="F:creatininase activity"/>
    <property type="evidence" value="ECO:0007669"/>
    <property type="project" value="UniProtKB-EC"/>
</dbReference>
<name>A0A2K8L596_9PROT</name>
<dbReference type="Pfam" id="PF02633">
    <property type="entry name" value="Creatininase"/>
    <property type="match status" value="1"/>
</dbReference>
<keyword evidence="2" id="KW-0479">Metal-binding</keyword>